<evidence type="ECO:0000256" key="14">
    <source>
        <dbReference type="ARBA" id="ARBA00023075"/>
    </source>
</evidence>
<feature type="transmembrane region" description="Helical" evidence="18">
    <location>
        <begin position="167"/>
        <end position="184"/>
    </location>
</feature>
<feature type="transmembrane region" description="Helical" evidence="18">
    <location>
        <begin position="227"/>
        <end position="249"/>
    </location>
</feature>
<keyword evidence="8 18" id="KW-0812">Transmembrane</keyword>
<evidence type="ECO:0000256" key="16">
    <source>
        <dbReference type="ARBA" id="ARBA00023136"/>
    </source>
</evidence>
<evidence type="ECO:0000256" key="6">
    <source>
        <dbReference type="ARBA" id="ARBA00022448"/>
    </source>
</evidence>
<keyword evidence="15 18" id="KW-0496">Mitochondrion</keyword>
<dbReference type="GO" id="GO:0005743">
    <property type="term" value="C:mitochondrial inner membrane"/>
    <property type="evidence" value="ECO:0007669"/>
    <property type="project" value="UniProtKB-SubCell"/>
</dbReference>
<evidence type="ECO:0000256" key="9">
    <source>
        <dbReference type="ARBA" id="ARBA00022792"/>
    </source>
</evidence>
<evidence type="ECO:0000256" key="1">
    <source>
        <dbReference type="ARBA" id="ARBA00003257"/>
    </source>
</evidence>
<name>A0A344A2A5_9HEMI</name>
<protein>
    <recommendedName>
        <fullName evidence="5 18">NADH-ubiquinone oxidoreductase chain 2</fullName>
        <ecNumber evidence="4 18">7.1.1.2</ecNumber>
    </recommendedName>
</protein>
<dbReference type="EMBL" id="MG989224">
    <property type="protein sequence ID" value="AWU48896.1"/>
    <property type="molecule type" value="Genomic_DNA"/>
</dbReference>
<feature type="transmembrane region" description="Helical" evidence="18">
    <location>
        <begin position="190"/>
        <end position="207"/>
    </location>
</feature>
<keyword evidence="14 18" id="KW-0830">Ubiquinone</keyword>
<feature type="domain" description="NADH:quinone oxidoreductase/Mrp antiporter transmembrane" evidence="19">
    <location>
        <begin position="21"/>
        <end position="271"/>
    </location>
</feature>
<dbReference type="GO" id="GO:0008137">
    <property type="term" value="F:NADH dehydrogenase (ubiquinone) activity"/>
    <property type="evidence" value="ECO:0007669"/>
    <property type="project" value="UniProtKB-EC"/>
</dbReference>
<dbReference type="InterPro" id="IPR003917">
    <property type="entry name" value="NADH_UbQ_OxRdtase_chain2"/>
</dbReference>
<keyword evidence="7 18" id="KW-0679">Respiratory chain</keyword>
<keyword evidence="11 18" id="KW-0249">Electron transport</keyword>
<reference evidence="20" key="1">
    <citation type="submission" date="2018-02" db="EMBL/GenBank/DDBJ databases">
        <title>Resolving the psyllid tree of life: Phylogenomic analysis of the superfamily Psylloidea (Hemiptera).</title>
        <authorList>
            <person name="Percy D.M."/>
            <person name="Sveinsson S."/>
            <person name="Lemmon A.R."/>
            <person name="Lemmon E.M."/>
            <person name="Ouvrard D."/>
            <person name="Burckhardt D."/>
        </authorList>
    </citation>
    <scope>NUCLEOTIDE SEQUENCE</scope>
    <source>
        <strain evidence="20">DP1.idba.128_circ</strain>
    </source>
</reference>
<evidence type="ECO:0000256" key="11">
    <source>
        <dbReference type="ARBA" id="ARBA00022982"/>
    </source>
</evidence>
<evidence type="ECO:0000313" key="20">
    <source>
        <dbReference type="EMBL" id="AWU48896.1"/>
    </source>
</evidence>
<feature type="transmembrane region" description="Helical" evidence="18">
    <location>
        <begin position="301"/>
        <end position="321"/>
    </location>
</feature>
<evidence type="ECO:0000256" key="12">
    <source>
        <dbReference type="ARBA" id="ARBA00022989"/>
    </source>
</evidence>
<keyword evidence="9 18" id="KW-0999">Mitochondrion inner membrane</keyword>
<gene>
    <name evidence="20" type="primary">nad2</name>
</gene>
<evidence type="ECO:0000256" key="7">
    <source>
        <dbReference type="ARBA" id="ARBA00022660"/>
    </source>
</evidence>
<evidence type="ECO:0000256" key="5">
    <source>
        <dbReference type="ARBA" id="ARBA00021008"/>
    </source>
</evidence>
<evidence type="ECO:0000259" key="19">
    <source>
        <dbReference type="Pfam" id="PF00361"/>
    </source>
</evidence>
<evidence type="ECO:0000256" key="18">
    <source>
        <dbReference type="RuleBase" id="RU003403"/>
    </source>
</evidence>
<comment type="similarity">
    <text evidence="3 18">Belongs to the complex I subunit 2 family.</text>
</comment>
<comment type="function">
    <text evidence="18">Core subunit of the mitochondrial membrane respiratory chain NADH dehydrogenase (Complex I) which catalyzes electron transfer from NADH through the respiratory chain, using ubiquinone as an electron acceptor. Essential for the catalytic activity and assembly of complex I.</text>
</comment>
<feature type="transmembrane region" description="Helical" evidence="18">
    <location>
        <begin position="261"/>
        <end position="280"/>
    </location>
</feature>
<evidence type="ECO:0000256" key="15">
    <source>
        <dbReference type="ARBA" id="ARBA00023128"/>
    </source>
</evidence>
<evidence type="ECO:0000256" key="17">
    <source>
        <dbReference type="ARBA" id="ARBA00049551"/>
    </source>
</evidence>
<dbReference type="InterPro" id="IPR001750">
    <property type="entry name" value="ND/Mrp_TM"/>
</dbReference>
<evidence type="ECO:0000256" key="13">
    <source>
        <dbReference type="ARBA" id="ARBA00023027"/>
    </source>
</evidence>
<evidence type="ECO:0000256" key="2">
    <source>
        <dbReference type="ARBA" id="ARBA00004448"/>
    </source>
</evidence>
<dbReference type="Pfam" id="PF00361">
    <property type="entry name" value="Proton_antipo_M"/>
    <property type="match status" value="1"/>
</dbReference>
<keyword evidence="12 18" id="KW-1133">Transmembrane helix</keyword>
<evidence type="ECO:0000256" key="8">
    <source>
        <dbReference type="ARBA" id="ARBA00022692"/>
    </source>
</evidence>
<evidence type="ECO:0000256" key="10">
    <source>
        <dbReference type="ARBA" id="ARBA00022967"/>
    </source>
</evidence>
<proteinExistence type="inferred from homology"/>
<evidence type="ECO:0000256" key="4">
    <source>
        <dbReference type="ARBA" id="ARBA00012944"/>
    </source>
</evidence>
<keyword evidence="6" id="KW-0813">Transport</keyword>
<organism evidence="20">
    <name type="scientific">Euphyllura phillyreae</name>
    <dbReference type="NCBI Taxonomy" id="2008460"/>
    <lineage>
        <taxon>Eukaryota</taxon>
        <taxon>Metazoa</taxon>
        <taxon>Ecdysozoa</taxon>
        <taxon>Arthropoda</taxon>
        <taxon>Hexapoda</taxon>
        <taxon>Insecta</taxon>
        <taxon>Pterygota</taxon>
        <taxon>Neoptera</taxon>
        <taxon>Paraneoptera</taxon>
        <taxon>Hemiptera</taxon>
        <taxon>Sternorrhyncha</taxon>
        <taxon>Psylloidea</taxon>
        <taxon>Liviidae</taxon>
        <taxon>Euphyllura</taxon>
    </lineage>
</organism>
<accession>A0A344A2A5</accession>
<dbReference type="GO" id="GO:0006120">
    <property type="term" value="P:mitochondrial electron transport, NADH to ubiquinone"/>
    <property type="evidence" value="ECO:0007669"/>
    <property type="project" value="InterPro"/>
</dbReference>
<dbReference type="InterPro" id="IPR050175">
    <property type="entry name" value="Complex_I_Subunit_2"/>
</dbReference>
<feature type="transmembrane region" description="Helical" evidence="18">
    <location>
        <begin position="128"/>
        <end position="155"/>
    </location>
</feature>
<dbReference type="PANTHER" id="PTHR46552">
    <property type="entry name" value="NADH-UBIQUINONE OXIDOREDUCTASE CHAIN 2"/>
    <property type="match status" value="1"/>
</dbReference>
<dbReference type="AlphaFoldDB" id="A0A344A2A5"/>
<keyword evidence="13 18" id="KW-0520">NAD</keyword>
<comment type="catalytic activity">
    <reaction evidence="17 18">
        <text>a ubiquinone + NADH + 5 H(+)(in) = a ubiquinol + NAD(+) + 4 H(+)(out)</text>
        <dbReference type="Rhea" id="RHEA:29091"/>
        <dbReference type="Rhea" id="RHEA-COMP:9565"/>
        <dbReference type="Rhea" id="RHEA-COMP:9566"/>
        <dbReference type="ChEBI" id="CHEBI:15378"/>
        <dbReference type="ChEBI" id="CHEBI:16389"/>
        <dbReference type="ChEBI" id="CHEBI:17976"/>
        <dbReference type="ChEBI" id="CHEBI:57540"/>
        <dbReference type="ChEBI" id="CHEBI:57945"/>
        <dbReference type="EC" id="7.1.1.2"/>
    </reaction>
</comment>
<evidence type="ECO:0000256" key="3">
    <source>
        <dbReference type="ARBA" id="ARBA00007012"/>
    </source>
</evidence>
<keyword evidence="16 18" id="KW-0472">Membrane</keyword>
<feature type="transmembrane region" description="Helical" evidence="18">
    <location>
        <begin position="57"/>
        <end position="79"/>
    </location>
</feature>
<comment type="subcellular location">
    <subcellularLocation>
        <location evidence="2 18">Mitochondrion inner membrane</location>
        <topology evidence="2 18">Multi-pass membrane protein</topology>
    </subcellularLocation>
</comment>
<comment type="function">
    <text evidence="1">Core subunit of the mitochondrial membrane respiratory chain NADH dehydrogenase (Complex I) that is believed to belong to the minimal assembly required for catalysis. Complex I functions in the transfer of electrons from NADH to the respiratory chain. The immediate electron acceptor for the enzyme is believed to be ubiquinone.</text>
</comment>
<keyword evidence="10 18" id="KW-1278">Translocase</keyword>
<sequence length="322" mass="37635">MKNNIFILPMFFMSIVYSLSSSSWMTIWVGMEMNLLMFIFIILMKKTMMSNESSMKYFLIQTSGSLIFLFSLTVNMIYYEEWSNINAITPPIALMLKSGMAPLHSWSPEIVCKFDSTSLFLFLTLQKIVPILIMFSSWINLMMFIAMTNIIIGSIGGISQSSIRKMMIFSSINNIGWMMMSISISMNMFWLFFSIYFIINLLMIMLIKNFKINWILQIKSNKMQEKLSFFCILMSLSGLPPFLGFASKWLVISKNMQNMPMINFIAIFFSIFTLFFYIKYTINMIFMSVSNKKWIINFYMANKYFTLNLINIMGIPVFLTLS</sequence>
<dbReference type="EC" id="7.1.1.2" evidence="4 18"/>
<dbReference type="PANTHER" id="PTHR46552:SF1">
    <property type="entry name" value="NADH-UBIQUINONE OXIDOREDUCTASE CHAIN 2"/>
    <property type="match status" value="1"/>
</dbReference>
<feature type="transmembrane region" description="Helical" evidence="18">
    <location>
        <begin position="28"/>
        <end position="45"/>
    </location>
</feature>
<geneLocation type="mitochondrion" evidence="20"/>
<dbReference type="PRINTS" id="PR01436">
    <property type="entry name" value="NADHDHGNASE2"/>
</dbReference>